<evidence type="ECO:0000259" key="4">
    <source>
        <dbReference type="PROSITE" id="PS51071"/>
    </source>
</evidence>
<dbReference type="Gene3D" id="1.10.10.10">
    <property type="entry name" value="Winged helix-like DNA-binding domain superfamily/Winged helix DNA-binding domain"/>
    <property type="match status" value="1"/>
</dbReference>
<keyword evidence="3" id="KW-0804">Transcription</keyword>
<keyword evidence="7" id="KW-1185">Reference proteome</keyword>
<name>A0A2M8W5M7_9RHOB</name>
<dbReference type="InterPro" id="IPR000281">
    <property type="entry name" value="HTH_RpiR"/>
</dbReference>
<reference evidence="6 7" key="1">
    <citation type="submission" date="2017-11" db="EMBL/GenBank/DDBJ databases">
        <title>Genomic Encyclopedia of Archaeal and Bacterial Type Strains, Phase II (KMG-II): From Individual Species to Whole Genera.</title>
        <authorList>
            <person name="Goeker M."/>
        </authorList>
    </citation>
    <scope>NUCLEOTIDE SEQUENCE [LARGE SCALE GENOMIC DNA]</scope>
    <source>
        <strain evidence="6 7">DSM 29128</strain>
    </source>
</reference>
<dbReference type="SUPFAM" id="SSF46689">
    <property type="entry name" value="Homeodomain-like"/>
    <property type="match status" value="1"/>
</dbReference>
<dbReference type="PROSITE" id="PS51071">
    <property type="entry name" value="HTH_RPIR"/>
    <property type="match status" value="1"/>
</dbReference>
<dbReference type="AlphaFoldDB" id="A0A2M8W5M7"/>
<evidence type="ECO:0000256" key="1">
    <source>
        <dbReference type="ARBA" id="ARBA00023015"/>
    </source>
</evidence>
<evidence type="ECO:0000256" key="3">
    <source>
        <dbReference type="ARBA" id="ARBA00023163"/>
    </source>
</evidence>
<dbReference type="InterPro" id="IPR035472">
    <property type="entry name" value="RpiR-like_SIS"/>
</dbReference>
<feature type="domain" description="SIS" evidence="5">
    <location>
        <begin position="130"/>
        <end position="267"/>
    </location>
</feature>
<dbReference type="PROSITE" id="PS51464">
    <property type="entry name" value="SIS"/>
    <property type="match status" value="1"/>
</dbReference>
<dbReference type="Pfam" id="PF01380">
    <property type="entry name" value="SIS"/>
    <property type="match status" value="1"/>
</dbReference>
<evidence type="ECO:0000313" key="7">
    <source>
        <dbReference type="Proteomes" id="UP000228531"/>
    </source>
</evidence>
<dbReference type="Proteomes" id="UP000228531">
    <property type="component" value="Unassembled WGS sequence"/>
</dbReference>
<dbReference type="OrthoDB" id="9814676at2"/>
<dbReference type="GO" id="GO:1901135">
    <property type="term" value="P:carbohydrate derivative metabolic process"/>
    <property type="evidence" value="ECO:0007669"/>
    <property type="project" value="InterPro"/>
</dbReference>
<proteinExistence type="predicted"/>
<dbReference type="GO" id="GO:0003677">
    <property type="term" value="F:DNA binding"/>
    <property type="evidence" value="ECO:0007669"/>
    <property type="project" value="UniProtKB-KW"/>
</dbReference>
<keyword evidence="2" id="KW-0238">DNA-binding</keyword>
<dbReference type="PANTHER" id="PTHR30514">
    <property type="entry name" value="GLUCOKINASE"/>
    <property type="match status" value="1"/>
</dbReference>
<evidence type="ECO:0000256" key="2">
    <source>
        <dbReference type="ARBA" id="ARBA00023125"/>
    </source>
</evidence>
<keyword evidence="1" id="KW-0805">Transcription regulation</keyword>
<evidence type="ECO:0000259" key="5">
    <source>
        <dbReference type="PROSITE" id="PS51464"/>
    </source>
</evidence>
<dbReference type="EMBL" id="PGTY01000002">
    <property type="protein sequence ID" value="PJI86220.1"/>
    <property type="molecule type" value="Genomic_DNA"/>
</dbReference>
<dbReference type="InterPro" id="IPR036388">
    <property type="entry name" value="WH-like_DNA-bd_sf"/>
</dbReference>
<dbReference type="Pfam" id="PF01418">
    <property type="entry name" value="HTH_6"/>
    <property type="match status" value="1"/>
</dbReference>
<dbReference type="GO" id="GO:0003700">
    <property type="term" value="F:DNA-binding transcription factor activity"/>
    <property type="evidence" value="ECO:0007669"/>
    <property type="project" value="InterPro"/>
</dbReference>
<dbReference type="Gene3D" id="3.40.50.10490">
    <property type="entry name" value="Glucose-6-phosphate isomerase like protein, domain 1"/>
    <property type="match status" value="1"/>
</dbReference>
<dbReference type="RefSeq" id="WP_100368529.1">
    <property type="nucleotide sequence ID" value="NZ_PGTY01000002.1"/>
</dbReference>
<organism evidence="6 7">
    <name type="scientific">Yoonia maricola</name>
    <dbReference type="NCBI Taxonomy" id="420999"/>
    <lineage>
        <taxon>Bacteria</taxon>
        <taxon>Pseudomonadati</taxon>
        <taxon>Pseudomonadota</taxon>
        <taxon>Alphaproteobacteria</taxon>
        <taxon>Rhodobacterales</taxon>
        <taxon>Paracoccaceae</taxon>
        <taxon>Yoonia</taxon>
    </lineage>
</organism>
<dbReference type="InterPro" id="IPR009057">
    <property type="entry name" value="Homeodomain-like_sf"/>
</dbReference>
<dbReference type="InterPro" id="IPR046348">
    <property type="entry name" value="SIS_dom_sf"/>
</dbReference>
<feature type="domain" description="HTH rpiR-type" evidence="4">
    <location>
        <begin position="7"/>
        <end position="83"/>
    </location>
</feature>
<dbReference type="InterPro" id="IPR001347">
    <property type="entry name" value="SIS_dom"/>
</dbReference>
<protein>
    <submittedName>
        <fullName evidence="6">RpiR family transcriptional regulator</fullName>
    </submittedName>
</protein>
<comment type="caution">
    <text evidence="6">The sequence shown here is derived from an EMBL/GenBank/DDBJ whole genome shotgun (WGS) entry which is preliminary data.</text>
</comment>
<dbReference type="GO" id="GO:0097367">
    <property type="term" value="F:carbohydrate derivative binding"/>
    <property type="evidence" value="ECO:0007669"/>
    <property type="project" value="InterPro"/>
</dbReference>
<accession>A0A2M8W5M7</accession>
<evidence type="ECO:0000313" key="6">
    <source>
        <dbReference type="EMBL" id="PJI86220.1"/>
    </source>
</evidence>
<dbReference type="SUPFAM" id="SSF53697">
    <property type="entry name" value="SIS domain"/>
    <property type="match status" value="1"/>
</dbReference>
<dbReference type="PANTHER" id="PTHR30514:SF18">
    <property type="entry name" value="RPIR-FAMILY TRANSCRIPTIONAL REGULATOR"/>
    <property type="match status" value="1"/>
</dbReference>
<dbReference type="InterPro" id="IPR047640">
    <property type="entry name" value="RpiR-like"/>
</dbReference>
<dbReference type="CDD" id="cd05013">
    <property type="entry name" value="SIS_RpiR"/>
    <property type="match status" value="1"/>
</dbReference>
<sequence>MDPTLKNKIISNIKEMVEDLSRQMRTAAKYILDNEADFGLDSIRKTARKSGVSSYTLVRLARRLGFGGFDELREPFRHALVTLNGAAVGDDWNEKWQDADAGVLRGAAANSMAIVSRSIERQSPERIRQVAELMIAAPSVYVTAMRASYGLAYYFQYVGRMALKSLQIVPRQMSSAIDELTDAGPNDVLIAITFTPYSHETIEAMLFAKSRGMRLVVLSDSEILAPGVEVDHTLLASTNSTHHFACNAGAMAVLELLLAMLVEIGGAEAAERIDSYETLRKGYRAYWSAKKNNSF</sequence>
<gene>
    <name evidence="6" type="ORF">BC777_2587</name>
</gene>